<dbReference type="PANTHER" id="PTHR12138:SF152">
    <property type="entry name" value="C2H2-TYPE DOMAIN-CONTAINING PROTEIN"/>
    <property type="match status" value="1"/>
</dbReference>
<keyword evidence="2" id="KW-1185">Reference proteome</keyword>
<dbReference type="PANTHER" id="PTHR12138">
    <property type="entry name" value="PRIMATE-EXPANDED PROTEIN FAMILY"/>
    <property type="match status" value="1"/>
</dbReference>
<accession>A0A5F8AB48</accession>
<dbReference type="InParanoid" id="A0A5F8AB48"/>
<organism evidence="1 2">
    <name type="scientific">Macaca mulatta</name>
    <name type="common">Rhesus macaque</name>
    <dbReference type="NCBI Taxonomy" id="9544"/>
    <lineage>
        <taxon>Eukaryota</taxon>
        <taxon>Metazoa</taxon>
        <taxon>Chordata</taxon>
        <taxon>Craniata</taxon>
        <taxon>Vertebrata</taxon>
        <taxon>Euteleostomi</taxon>
        <taxon>Mammalia</taxon>
        <taxon>Eutheria</taxon>
        <taxon>Euarchontoglires</taxon>
        <taxon>Primates</taxon>
        <taxon>Haplorrhini</taxon>
        <taxon>Catarrhini</taxon>
        <taxon>Cercopithecidae</taxon>
        <taxon>Cercopithecinae</taxon>
        <taxon>Macaca</taxon>
    </lineage>
</organism>
<dbReference type="Bgee" id="ENSMMUG00000065086">
    <property type="expression patterns" value="Expressed in liver"/>
</dbReference>
<evidence type="ECO:0000313" key="1">
    <source>
        <dbReference type="Ensembl" id="ENSMMUP00000074148.1"/>
    </source>
</evidence>
<dbReference type="AlphaFoldDB" id="A0A5F8AB48"/>
<dbReference type="Proteomes" id="UP000006718">
    <property type="component" value="Chromosome 20"/>
</dbReference>
<dbReference type="PRINTS" id="PR02045">
    <property type="entry name" value="F138DOMAIN"/>
</dbReference>
<reference evidence="1" key="4">
    <citation type="submission" date="2025-09" db="UniProtKB">
        <authorList>
            <consortium name="Ensembl"/>
        </authorList>
    </citation>
    <scope>IDENTIFICATION</scope>
    <source>
        <strain evidence="1">17573</strain>
    </source>
</reference>
<dbReference type="Ensembl" id="ENSMMUT00000104610.1">
    <property type="protein sequence ID" value="ENSMMUP00000074148.1"/>
    <property type="gene ID" value="ENSMMUG00000065086.1"/>
</dbReference>
<evidence type="ECO:0000313" key="2">
    <source>
        <dbReference type="Proteomes" id="UP000006718"/>
    </source>
</evidence>
<dbReference type="GeneTree" id="ENSGT01120000271815"/>
<sequence>GVSLLLPRLECSSTISAHCNLRLPGSSDSPASASQVAGITGARQHAQLIFVFLVETGFHRVGQAGLDLLTSGDPPALASQSAGITGVSHCAQPHSANFLVFFGRDRFSLCYPGCCQTPELKQSAHLGLPKC</sequence>
<reference evidence="1" key="2">
    <citation type="submission" date="2019-01" db="EMBL/GenBank/DDBJ databases">
        <authorList>
            <person name="Graves T."/>
            <person name="Eichler E.E."/>
            <person name="Wilson R.K."/>
        </authorList>
    </citation>
    <scope>NUCLEOTIDE SEQUENCE [LARGE SCALE GENOMIC DNA]</scope>
    <source>
        <strain evidence="1">17573</strain>
    </source>
</reference>
<name>A0A5F8AB48_MACMU</name>
<dbReference type="VEuPathDB" id="HostDB:ENSMMUG00000065086"/>
<dbReference type="OMA" id="CCQTPEL"/>
<protein>
    <submittedName>
        <fullName evidence="1">Uncharacterized protein</fullName>
    </submittedName>
</protein>
<reference evidence="2" key="1">
    <citation type="journal article" date="2007" name="Science">
        <title>Evolutionary and biomedical insights from the rhesus macaque genome.</title>
        <authorList>
            <person name="Gibbs R.A."/>
            <person name="Rogers J."/>
            <person name="Katze M.G."/>
            <person name="Bumgarner R."/>
            <person name="Weinstock G.M."/>
            <person name="Mardis E.R."/>
            <person name="Remington K.A."/>
            <person name="Strausberg R.L."/>
            <person name="Venter J.C."/>
            <person name="Wilson R.K."/>
            <person name="Batzer M.A."/>
            <person name="Bustamante C.D."/>
            <person name="Eichler E.E."/>
            <person name="Hahn M.W."/>
            <person name="Hardison R.C."/>
            <person name="Makova K.D."/>
            <person name="Miller W."/>
            <person name="Milosavljevic A."/>
            <person name="Palermo R.E."/>
            <person name="Siepel A."/>
            <person name="Sikela J.M."/>
            <person name="Attaway T."/>
            <person name="Bell S."/>
            <person name="Bernard K.E."/>
            <person name="Buhay C.J."/>
            <person name="Chandrabose M.N."/>
            <person name="Dao M."/>
            <person name="Davis C."/>
            <person name="Delehaunty K.D."/>
            <person name="Ding Y."/>
            <person name="Dinh H.H."/>
            <person name="Dugan-Rocha S."/>
            <person name="Fulton L.A."/>
            <person name="Gabisi R.A."/>
            <person name="Garner T.T."/>
            <person name="Godfrey J."/>
            <person name="Hawes A.C."/>
            <person name="Hernandez J."/>
            <person name="Hines S."/>
            <person name="Holder M."/>
            <person name="Hume J."/>
            <person name="Jhangiani S.N."/>
            <person name="Joshi V."/>
            <person name="Khan Z.M."/>
            <person name="Kirkness E.F."/>
            <person name="Cree A."/>
            <person name="Fowler R.G."/>
            <person name="Lee S."/>
            <person name="Lewis L.R."/>
            <person name="Li Z."/>
            <person name="Liu Y.-S."/>
            <person name="Moore S.M."/>
            <person name="Muzny D."/>
            <person name="Nazareth L.V."/>
            <person name="Ngo D.N."/>
            <person name="Okwuonu G.O."/>
            <person name="Pai G."/>
            <person name="Parker D."/>
            <person name="Paul H.A."/>
            <person name="Pfannkoch C."/>
            <person name="Pohl C.S."/>
            <person name="Rogers Y.-H.C."/>
            <person name="Ruiz S.J."/>
            <person name="Sabo A."/>
            <person name="Santibanez J."/>
            <person name="Schneider B.W."/>
            <person name="Smith S.M."/>
            <person name="Sodergren E."/>
            <person name="Svatek A.F."/>
            <person name="Utterback T.R."/>
            <person name="Vattathil S."/>
            <person name="Warren W."/>
            <person name="White C.S."/>
            <person name="Chinwalla A.T."/>
            <person name="Feng Y."/>
            <person name="Halpern A.L."/>
            <person name="Hillier L.W."/>
            <person name="Huang X."/>
            <person name="Minx P."/>
            <person name="Nelson J.O."/>
            <person name="Pepin K.H."/>
            <person name="Qin X."/>
            <person name="Sutton G.G."/>
            <person name="Venter E."/>
            <person name="Walenz B.P."/>
            <person name="Wallis J.W."/>
            <person name="Worley K.C."/>
            <person name="Yang S.-P."/>
            <person name="Jones S.M."/>
            <person name="Marra M.A."/>
            <person name="Rocchi M."/>
            <person name="Schein J.E."/>
            <person name="Baertsch R."/>
            <person name="Clarke L."/>
            <person name="Csuros M."/>
            <person name="Glasscock J."/>
            <person name="Harris R.A."/>
            <person name="Havlak P."/>
            <person name="Jackson A.R."/>
            <person name="Jiang H."/>
            <person name="Liu Y."/>
            <person name="Messina D.N."/>
            <person name="Shen Y."/>
            <person name="Song H.X.-Z."/>
            <person name="Wylie T."/>
            <person name="Zhang L."/>
            <person name="Birney E."/>
            <person name="Han K."/>
            <person name="Konkel M.K."/>
            <person name="Lee J."/>
            <person name="Smit A.F.A."/>
            <person name="Ullmer B."/>
            <person name="Wang H."/>
            <person name="Xing J."/>
            <person name="Burhans R."/>
            <person name="Cheng Z."/>
            <person name="Karro J.E."/>
            <person name="Ma J."/>
            <person name="Raney B."/>
            <person name="She X."/>
            <person name="Cox M.J."/>
            <person name="Demuth J.P."/>
            <person name="Dumas L.J."/>
            <person name="Han S.-G."/>
            <person name="Hopkins J."/>
            <person name="Karimpour-Fard A."/>
            <person name="Kim Y.H."/>
            <person name="Pollack J.R."/>
            <person name="Vinar T."/>
            <person name="Addo-Quaye C."/>
            <person name="Degenhardt J."/>
            <person name="Denby A."/>
            <person name="Hubisz M.J."/>
            <person name="Indap A."/>
            <person name="Kosiol C."/>
            <person name="Lahn B.T."/>
            <person name="Lawson H.A."/>
            <person name="Marklein A."/>
            <person name="Nielsen R."/>
            <person name="Vallender E.J."/>
            <person name="Clark A.G."/>
            <person name="Ferguson B."/>
            <person name="Hernandez R.D."/>
            <person name="Hirani K."/>
            <person name="Kehrer-Sawatzki H."/>
            <person name="Kolb J."/>
            <person name="Patil S."/>
            <person name="Pu L.-L."/>
            <person name="Ren Y."/>
            <person name="Smith D.G."/>
            <person name="Wheeler D.A."/>
            <person name="Schenck I."/>
            <person name="Ball E.V."/>
            <person name="Chen R."/>
            <person name="Cooper D.N."/>
            <person name="Giardine B."/>
            <person name="Hsu F."/>
            <person name="Kent W.J."/>
            <person name="Lesk A."/>
            <person name="Nelson D.L."/>
            <person name="O'brien W.E."/>
            <person name="Pruefer K."/>
            <person name="Stenson P.D."/>
            <person name="Wallace J.C."/>
            <person name="Ke H."/>
            <person name="Liu X.-M."/>
            <person name="Wang P."/>
            <person name="Xiang A.P."/>
            <person name="Yang F."/>
            <person name="Barber G.P."/>
            <person name="Haussler D."/>
            <person name="Karolchik D."/>
            <person name="Kern A.D."/>
            <person name="Kuhn R.M."/>
            <person name="Smith K.E."/>
            <person name="Zwieg A.S."/>
        </authorList>
    </citation>
    <scope>NUCLEOTIDE SEQUENCE [LARGE SCALE GENOMIC DNA]</scope>
    <source>
        <strain evidence="2">17573</strain>
    </source>
</reference>
<proteinExistence type="predicted"/>
<reference evidence="1" key="3">
    <citation type="submission" date="2025-08" db="UniProtKB">
        <authorList>
            <consortium name="Ensembl"/>
        </authorList>
    </citation>
    <scope>IDENTIFICATION</scope>
    <source>
        <strain evidence="1">17573</strain>
    </source>
</reference>